<protein>
    <submittedName>
        <fullName evidence="7">OmpA family protein</fullName>
    </submittedName>
</protein>
<evidence type="ECO:0000256" key="1">
    <source>
        <dbReference type="ARBA" id="ARBA00004442"/>
    </source>
</evidence>
<keyword evidence="2 4" id="KW-0472">Membrane</keyword>
<dbReference type="PROSITE" id="PS51123">
    <property type="entry name" value="OMPA_2"/>
    <property type="match status" value="1"/>
</dbReference>
<keyword evidence="3" id="KW-0998">Cell outer membrane</keyword>
<gene>
    <name evidence="7" type="ORF">KEM10_13985</name>
</gene>
<comment type="caution">
    <text evidence="7">The sequence shown here is derived from an EMBL/GenBank/DDBJ whole genome shotgun (WGS) entry which is preliminary data.</text>
</comment>
<evidence type="ECO:0000256" key="3">
    <source>
        <dbReference type="ARBA" id="ARBA00023237"/>
    </source>
</evidence>
<dbReference type="PANTHER" id="PTHR30329:SF21">
    <property type="entry name" value="LIPOPROTEIN YIAD-RELATED"/>
    <property type="match status" value="1"/>
</dbReference>
<evidence type="ECO:0000313" key="7">
    <source>
        <dbReference type="EMBL" id="MBS2099400.1"/>
    </source>
</evidence>
<feature type="compositionally biased region" description="Basic and acidic residues" evidence="5">
    <location>
        <begin position="667"/>
        <end position="678"/>
    </location>
</feature>
<dbReference type="SUPFAM" id="SSF48452">
    <property type="entry name" value="TPR-like"/>
    <property type="match status" value="1"/>
</dbReference>
<proteinExistence type="predicted"/>
<keyword evidence="8" id="KW-1185">Reference proteome</keyword>
<evidence type="ECO:0000256" key="4">
    <source>
        <dbReference type="PROSITE-ProRule" id="PRU00473"/>
    </source>
</evidence>
<dbReference type="Gene3D" id="1.25.40.10">
    <property type="entry name" value="Tetratricopeptide repeat domain"/>
    <property type="match status" value="1"/>
</dbReference>
<accession>A0ABS5JWW9</accession>
<dbReference type="SUPFAM" id="SSF103088">
    <property type="entry name" value="OmpA-like"/>
    <property type="match status" value="1"/>
</dbReference>
<evidence type="ECO:0000256" key="5">
    <source>
        <dbReference type="SAM" id="MobiDB-lite"/>
    </source>
</evidence>
<dbReference type="InterPro" id="IPR011990">
    <property type="entry name" value="TPR-like_helical_dom_sf"/>
</dbReference>
<dbReference type="InterPro" id="IPR006665">
    <property type="entry name" value="OmpA-like"/>
</dbReference>
<evidence type="ECO:0000259" key="6">
    <source>
        <dbReference type="PROSITE" id="PS51123"/>
    </source>
</evidence>
<dbReference type="InterPro" id="IPR006664">
    <property type="entry name" value="OMP_bac"/>
</dbReference>
<dbReference type="InterPro" id="IPR036737">
    <property type="entry name" value="OmpA-like_sf"/>
</dbReference>
<dbReference type="PRINTS" id="PR01021">
    <property type="entry name" value="OMPADOMAIN"/>
</dbReference>
<name>A0ABS5JWW9_9BACT</name>
<feature type="region of interest" description="Disordered" evidence="5">
    <location>
        <begin position="646"/>
        <end position="684"/>
    </location>
</feature>
<dbReference type="Pfam" id="PF00691">
    <property type="entry name" value="OmpA"/>
    <property type="match status" value="1"/>
</dbReference>
<dbReference type="Gene3D" id="3.30.1330.60">
    <property type="entry name" value="OmpA-like domain"/>
    <property type="match status" value="1"/>
</dbReference>
<evidence type="ECO:0000313" key="8">
    <source>
        <dbReference type="Proteomes" id="UP000708576"/>
    </source>
</evidence>
<sequence length="684" mass="78508">MLYRITMLLVAIFWYVISFGQVKLELKKYHNWQLKKMYNEAIWLDDYITAQDIAIEMIERKPNKLNYHVYFLNALVKAKKTDEAYEFAKNEFEENPYEHGKIAFYLAELEKNNGNYETAIEILSRLRTKTRRIEMGNITRERIENSIAGCNLAIKNRDTIVYTKVKRLEGNVNTSNLEFNPVLLESDELIFGNFKENTDLKEDLNRSFRSKRGFSYAKKKKDLWTIENNVPEPYFNYSDYDTGDGTYSIDKRRFYFSKSSRDNNNKYISNIYISTLESGIWSTPVKLNKSINKKGYTSSQPTVGTCYDPSLEVIYFVSDRRGGAGGKDIWYFVYDKTKNEHSKAYNVGAYINTSGDEITPYFDLESHALFFSSNGHASFGGYDIFYSKGELVNWLAVMNVGYPINSSFDDIDYFRNESGMLGVFASNRKGISLSMYNQSLNDIFLFEETTIARIFVKGQIKTQDLLMGHGFVDLTEKNQKSGVLANQSIAISQQSDTAASLLIKETFTNENGEFGVWLDKGHEYRVEVKDTLVVGGSFSFTTLNKEKVSEISLDLKPVLTIPDKPVEIENIYYEFGKAELTKETKQVLDSTLVRFVSKHPDIIIRIVSHTDNVGSERYNQRLSEKRALNVVRYLISKGISTDRLISQGKGESEPIAPNENPDGSDNSEGRMKNRRTEIEIIGIR</sequence>
<comment type="subcellular location">
    <subcellularLocation>
        <location evidence="1">Cell outer membrane</location>
    </subcellularLocation>
</comment>
<dbReference type="PANTHER" id="PTHR30329">
    <property type="entry name" value="STATOR ELEMENT OF FLAGELLAR MOTOR COMPLEX"/>
    <property type="match status" value="1"/>
</dbReference>
<dbReference type="CDD" id="cd07185">
    <property type="entry name" value="OmpA_C-like"/>
    <property type="match status" value="1"/>
</dbReference>
<reference evidence="7 8" key="1">
    <citation type="journal article" date="2015" name="Int. J. Syst. Evol. Microbiol.">
        <title>Carboxylicivirga linearis sp. nov., isolated from a sea cucumber culture pond.</title>
        <authorList>
            <person name="Wang F.Q."/>
            <person name="Zhou Y.X."/>
            <person name="Lin X.Z."/>
            <person name="Chen G.J."/>
            <person name="Du Z.J."/>
        </authorList>
    </citation>
    <scope>NUCLEOTIDE SEQUENCE [LARGE SCALE GENOMIC DNA]</scope>
    <source>
        <strain evidence="7 8">FB218</strain>
    </source>
</reference>
<feature type="domain" description="OmpA-like" evidence="6">
    <location>
        <begin position="560"/>
        <end position="684"/>
    </location>
</feature>
<dbReference type="InterPro" id="IPR050330">
    <property type="entry name" value="Bact_OuterMem_StrucFunc"/>
</dbReference>
<dbReference type="EMBL" id="JAGUCO010000010">
    <property type="protein sequence ID" value="MBS2099400.1"/>
    <property type="molecule type" value="Genomic_DNA"/>
</dbReference>
<organism evidence="7 8">
    <name type="scientific">Carboxylicivirga linearis</name>
    <dbReference type="NCBI Taxonomy" id="1628157"/>
    <lineage>
        <taxon>Bacteria</taxon>
        <taxon>Pseudomonadati</taxon>
        <taxon>Bacteroidota</taxon>
        <taxon>Bacteroidia</taxon>
        <taxon>Marinilabiliales</taxon>
        <taxon>Marinilabiliaceae</taxon>
        <taxon>Carboxylicivirga</taxon>
    </lineage>
</organism>
<evidence type="ECO:0000256" key="2">
    <source>
        <dbReference type="ARBA" id="ARBA00023136"/>
    </source>
</evidence>
<dbReference type="Proteomes" id="UP000708576">
    <property type="component" value="Unassembled WGS sequence"/>
</dbReference>